<sequence>MQNKDFEHAEAVEAVTGGSSVAALSADDFYDLPTMTELLESVREFLHGQVMAETSGSTRFHARVAGNVVAIVERQLAAGAGPAQRFHADLATFGCADATELVAGLREGRFAPEDARISAVLRAAVKAKLRVDNPSLIGDA</sequence>
<dbReference type="InterPro" id="IPR046252">
    <property type="entry name" value="DUF6285"/>
</dbReference>
<proteinExistence type="predicted"/>
<feature type="domain" description="DUF6285" evidence="1">
    <location>
        <begin position="53"/>
        <end position="135"/>
    </location>
</feature>
<name>A0A3N4GSX5_9ACTN</name>
<dbReference type="Proteomes" id="UP000267536">
    <property type="component" value="Unassembled WGS sequence"/>
</dbReference>
<dbReference type="AlphaFoldDB" id="A0A3N4GSX5"/>
<dbReference type="Pfam" id="PF19802">
    <property type="entry name" value="DUF6285"/>
    <property type="match status" value="1"/>
</dbReference>
<evidence type="ECO:0000313" key="3">
    <source>
        <dbReference type="Proteomes" id="UP000267536"/>
    </source>
</evidence>
<accession>A0A3N4GSX5</accession>
<dbReference type="RefSeq" id="WP_123925069.1">
    <property type="nucleotide sequence ID" value="NZ_JBPSDP010000002.1"/>
</dbReference>
<dbReference type="EMBL" id="RKMH01000001">
    <property type="protein sequence ID" value="RPA66109.1"/>
    <property type="molecule type" value="Genomic_DNA"/>
</dbReference>
<gene>
    <name evidence="2" type="ORF">EF294_00480</name>
</gene>
<reference evidence="2 3" key="1">
    <citation type="submission" date="2018-11" db="EMBL/GenBank/DDBJ databases">
        <title>Draft genome sequence of Gordonia sp. RS15-1S isolated from rice stems.</title>
        <authorList>
            <person name="Muangham S."/>
        </authorList>
    </citation>
    <scope>NUCLEOTIDE SEQUENCE [LARGE SCALE GENOMIC DNA]</scope>
    <source>
        <strain evidence="2 3">RS15-1S</strain>
    </source>
</reference>
<organism evidence="2 3">
    <name type="scientific">Gordonia oryzae</name>
    <dbReference type="NCBI Taxonomy" id="2487349"/>
    <lineage>
        <taxon>Bacteria</taxon>
        <taxon>Bacillati</taxon>
        <taxon>Actinomycetota</taxon>
        <taxon>Actinomycetes</taxon>
        <taxon>Mycobacteriales</taxon>
        <taxon>Gordoniaceae</taxon>
        <taxon>Gordonia</taxon>
    </lineage>
</organism>
<evidence type="ECO:0000313" key="2">
    <source>
        <dbReference type="EMBL" id="RPA66109.1"/>
    </source>
</evidence>
<keyword evidence="3" id="KW-1185">Reference proteome</keyword>
<evidence type="ECO:0000259" key="1">
    <source>
        <dbReference type="Pfam" id="PF19802"/>
    </source>
</evidence>
<protein>
    <recommendedName>
        <fullName evidence="1">DUF6285 domain-containing protein</fullName>
    </recommendedName>
</protein>
<comment type="caution">
    <text evidence="2">The sequence shown here is derived from an EMBL/GenBank/DDBJ whole genome shotgun (WGS) entry which is preliminary data.</text>
</comment>
<dbReference type="OrthoDB" id="4626810at2"/>